<feature type="transmembrane region" description="Helical" evidence="7">
    <location>
        <begin position="382"/>
        <end position="404"/>
    </location>
</feature>
<evidence type="ECO:0000256" key="2">
    <source>
        <dbReference type="ARBA" id="ARBA00006162"/>
    </source>
</evidence>
<keyword evidence="5 7" id="KW-1133">Transmembrane helix</keyword>
<comment type="caution">
    <text evidence="9">The sequence shown here is derived from an EMBL/GenBank/DDBJ whole genome shotgun (WGS) entry which is preliminary data.</text>
</comment>
<feature type="transmembrane region" description="Helical" evidence="7">
    <location>
        <begin position="416"/>
        <end position="442"/>
    </location>
</feature>
<feature type="transmembrane region" description="Helical" evidence="7">
    <location>
        <begin position="167"/>
        <end position="188"/>
    </location>
</feature>
<dbReference type="Gene3D" id="3.10.20.90">
    <property type="entry name" value="Phosphatidylinositol 3-kinase Catalytic Subunit, Chain A, domain 1"/>
    <property type="match status" value="1"/>
</dbReference>
<keyword evidence="6 7" id="KW-0472">Membrane</keyword>
<dbReference type="NCBIfam" id="TIGR03920">
    <property type="entry name" value="T7SS_EccD"/>
    <property type="match status" value="1"/>
</dbReference>
<keyword evidence="3" id="KW-1003">Cell membrane</keyword>
<feature type="transmembrane region" description="Helical" evidence="7">
    <location>
        <begin position="357"/>
        <end position="376"/>
    </location>
</feature>
<dbReference type="InterPro" id="IPR044049">
    <property type="entry name" value="EccD_transm"/>
</dbReference>
<evidence type="ECO:0000256" key="1">
    <source>
        <dbReference type="ARBA" id="ARBA00004651"/>
    </source>
</evidence>
<evidence type="ECO:0000256" key="4">
    <source>
        <dbReference type="ARBA" id="ARBA00022692"/>
    </source>
</evidence>
<dbReference type="Pfam" id="PF08817">
    <property type="entry name" value="YukD"/>
    <property type="match status" value="1"/>
</dbReference>
<proteinExistence type="inferred from homology"/>
<evidence type="ECO:0000313" key="9">
    <source>
        <dbReference type="EMBL" id="MBB5074875.1"/>
    </source>
</evidence>
<dbReference type="PIRSF" id="PIRSF017804">
    <property type="entry name" value="Secretion_EccD1"/>
    <property type="match status" value="1"/>
</dbReference>
<gene>
    <name evidence="9" type="ORF">HNR40_000321</name>
</gene>
<keyword evidence="4 7" id="KW-0812">Transmembrane</keyword>
<evidence type="ECO:0000256" key="5">
    <source>
        <dbReference type="ARBA" id="ARBA00022989"/>
    </source>
</evidence>
<evidence type="ECO:0000256" key="3">
    <source>
        <dbReference type="ARBA" id="ARBA00022475"/>
    </source>
</evidence>
<evidence type="ECO:0000256" key="6">
    <source>
        <dbReference type="ARBA" id="ARBA00023136"/>
    </source>
</evidence>
<evidence type="ECO:0000256" key="7">
    <source>
        <dbReference type="SAM" id="Phobius"/>
    </source>
</evidence>
<comment type="similarity">
    <text evidence="2">Belongs to the EccD/Snm4 family.</text>
</comment>
<name>A0A7W8EBY4_9ACTN</name>
<feature type="transmembrane region" description="Helical" evidence="7">
    <location>
        <begin position="219"/>
        <end position="239"/>
    </location>
</feature>
<keyword evidence="10" id="KW-1185">Reference proteome</keyword>
<feature type="transmembrane region" description="Helical" evidence="7">
    <location>
        <begin position="305"/>
        <end position="323"/>
    </location>
</feature>
<dbReference type="Proteomes" id="UP000568380">
    <property type="component" value="Unassembled WGS sequence"/>
</dbReference>
<feature type="transmembrane region" description="Helical" evidence="7">
    <location>
        <begin position="194"/>
        <end position="212"/>
    </location>
</feature>
<dbReference type="AlphaFoldDB" id="A0A7W8EBY4"/>
<dbReference type="InterPro" id="IPR006707">
    <property type="entry name" value="T7SS_EccD"/>
</dbReference>
<comment type="subcellular location">
    <subcellularLocation>
        <location evidence="1">Cell membrane</location>
        <topology evidence="1">Multi-pass membrane protein</topology>
    </subcellularLocation>
</comment>
<dbReference type="RefSeq" id="WP_312896146.1">
    <property type="nucleotide sequence ID" value="NZ_JACHIN010000001.1"/>
</dbReference>
<sequence length="447" mass="44963">MTVVAPRRRADLALPADIPLPHVMPGLLRALGEAGGEAAADPGWVLQRLGGAPLDLGQSLGALGVLDGEILYLRPREAAMPAALFDDVADVVATGVKDGSGRWEQRHTKTMGVGVAAGLLALGAPALMLAGGSAVSLAVVSGMLALVLLIVGTVLSRAVGNSSAGALIGYTALPYAFLGGLFALSSGVVGAPQLLAALACTALVATLGAALTSDGVAGFLGTAVATVVGAIGAAVVMIFDVPAAGVASIAVTLLIAFSPMVPGMSFKMARVPLPELPTNAEELRADNQRLDSAAVLERTGQARRYSTGMIIGLALTAAGALVLLVMEDSWMAVAMAAVLCLALLLRSRVYHGLGQRVWLMVTGVAGLVALGVGMSAGMGTVAAAGLALGLLWAALLALGLGLWLPTGRPSPFWGRAGDIVDVILIVALFPLALGVLDVYSWIRGLSG</sequence>
<organism evidence="9 10">
    <name type="scientific">Nonomuraea endophytica</name>
    <dbReference type="NCBI Taxonomy" id="714136"/>
    <lineage>
        <taxon>Bacteria</taxon>
        <taxon>Bacillati</taxon>
        <taxon>Actinomycetota</taxon>
        <taxon>Actinomycetes</taxon>
        <taxon>Streptosporangiales</taxon>
        <taxon>Streptosporangiaceae</taxon>
        <taxon>Nonomuraea</taxon>
    </lineage>
</organism>
<feature type="transmembrane region" description="Helical" evidence="7">
    <location>
        <begin position="245"/>
        <end position="266"/>
    </location>
</feature>
<evidence type="ECO:0000259" key="8">
    <source>
        <dbReference type="Pfam" id="PF19053"/>
    </source>
</evidence>
<feature type="transmembrane region" description="Helical" evidence="7">
    <location>
        <begin position="110"/>
        <end position="128"/>
    </location>
</feature>
<dbReference type="Pfam" id="PF19053">
    <property type="entry name" value="EccD"/>
    <property type="match status" value="1"/>
</dbReference>
<dbReference type="GO" id="GO:0005886">
    <property type="term" value="C:plasma membrane"/>
    <property type="evidence" value="ECO:0007669"/>
    <property type="project" value="UniProtKB-SubCell"/>
</dbReference>
<reference evidence="9 10" key="1">
    <citation type="submission" date="2020-08" db="EMBL/GenBank/DDBJ databases">
        <title>Genomic Encyclopedia of Type Strains, Phase IV (KMG-IV): sequencing the most valuable type-strain genomes for metagenomic binning, comparative biology and taxonomic classification.</title>
        <authorList>
            <person name="Goeker M."/>
        </authorList>
    </citation>
    <scope>NUCLEOTIDE SEQUENCE [LARGE SCALE GENOMIC DNA]</scope>
    <source>
        <strain evidence="9 10">DSM 45385</strain>
    </source>
</reference>
<dbReference type="InterPro" id="IPR024962">
    <property type="entry name" value="YukD-like"/>
</dbReference>
<accession>A0A7W8EBY4</accession>
<feature type="transmembrane region" description="Helical" evidence="7">
    <location>
        <begin position="329"/>
        <end position="345"/>
    </location>
</feature>
<dbReference type="EMBL" id="JACHIN010000001">
    <property type="protein sequence ID" value="MBB5074875.1"/>
    <property type="molecule type" value="Genomic_DNA"/>
</dbReference>
<protein>
    <submittedName>
        <fullName evidence="9">Type VII secretion integral membrane protein EccD</fullName>
    </submittedName>
</protein>
<feature type="domain" description="EccD-like transmembrane" evidence="8">
    <location>
        <begin position="108"/>
        <end position="445"/>
    </location>
</feature>
<feature type="transmembrane region" description="Helical" evidence="7">
    <location>
        <begin position="134"/>
        <end position="155"/>
    </location>
</feature>
<evidence type="ECO:0000313" key="10">
    <source>
        <dbReference type="Proteomes" id="UP000568380"/>
    </source>
</evidence>